<evidence type="ECO:0000313" key="1">
    <source>
        <dbReference type="EMBL" id="QDP39759.1"/>
    </source>
</evidence>
<sequence length="69" mass="7308">MNITVYQNIHINILRVQTVSNSSVLQIGTSGQINAKADLYNTGGFVGLAEDALTEDQLEGPIVPLAPPS</sequence>
<name>A0A516KEE4_9BACI</name>
<dbReference type="AlphaFoldDB" id="A0A516KEE4"/>
<dbReference type="KEGG" id="aqt:FN924_05970"/>
<dbReference type="OrthoDB" id="2971631at2"/>
<dbReference type="Proteomes" id="UP000315215">
    <property type="component" value="Chromosome"/>
</dbReference>
<protein>
    <submittedName>
        <fullName evidence="1">Spore gernimation protein KA</fullName>
    </submittedName>
</protein>
<dbReference type="InterPro" id="IPR024255">
    <property type="entry name" value="GerPB"/>
</dbReference>
<reference evidence="1 2" key="1">
    <citation type="submission" date="2019-07" db="EMBL/GenBank/DDBJ databases">
        <authorList>
            <person name="Li J."/>
        </authorList>
    </citation>
    <scope>NUCLEOTIDE SEQUENCE [LARGE SCALE GENOMIC DNA]</scope>
    <source>
        <strain evidence="1 2">TKL69</strain>
    </source>
</reference>
<dbReference type="Pfam" id="PF10803">
    <property type="entry name" value="GerPB"/>
    <property type="match status" value="1"/>
</dbReference>
<dbReference type="RefSeq" id="WP_143892656.1">
    <property type="nucleotide sequence ID" value="NZ_CP041666.1"/>
</dbReference>
<proteinExistence type="predicted"/>
<evidence type="ECO:0000313" key="2">
    <source>
        <dbReference type="Proteomes" id="UP000315215"/>
    </source>
</evidence>
<organism evidence="1 2">
    <name type="scientific">Radiobacillus deserti</name>
    <dbReference type="NCBI Taxonomy" id="2594883"/>
    <lineage>
        <taxon>Bacteria</taxon>
        <taxon>Bacillati</taxon>
        <taxon>Bacillota</taxon>
        <taxon>Bacilli</taxon>
        <taxon>Bacillales</taxon>
        <taxon>Bacillaceae</taxon>
        <taxon>Radiobacillus</taxon>
    </lineage>
</organism>
<gene>
    <name evidence="1" type="ORF">FN924_05970</name>
</gene>
<keyword evidence="2" id="KW-1185">Reference proteome</keyword>
<accession>A0A516KEE4</accession>
<dbReference type="EMBL" id="CP041666">
    <property type="protein sequence ID" value="QDP39759.1"/>
    <property type="molecule type" value="Genomic_DNA"/>
</dbReference>